<dbReference type="Pfam" id="PF12937">
    <property type="entry name" value="F-box-like"/>
    <property type="match status" value="1"/>
</dbReference>
<dbReference type="GO" id="GO:0006893">
    <property type="term" value="P:Golgi to plasma membrane transport"/>
    <property type="evidence" value="ECO:0007669"/>
    <property type="project" value="TreeGrafter"/>
</dbReference>
<dbReference type="GO" id="GO:0000145">
    <property type="term" value="C:exocyst"/>
    <property type="evidence" value="ECO:0007669"/>
    <property type="project" value="TreeGrafter"/>
</dbReference>
<feature type="region of interest" description="Disordered" evidence="1">
    <location>
        <begin position="557"/>
        <end position="584"/>
    </location>
</feature>
<sequence>MSRPSSSAGVGDIRSSTPRSKAGAMGATRNARPGNTNMLASLRQTQIIASKPVLPAELIAVILDYVPVPDLLRCARVSRRLREMVYDDSRWIQKLRAIGVWDEAEARRGLDDALRRKMEVQRVHEETEAKRSGGDLSAANRTSTRTRAHAGSVTLFDAGHEERRYQSSLDHSQQPVRRPSLTDGFEDLTLSPASPNGASDGKSDPAVALHVLKRVQSIRGKARQEFAKVYAALGPLYLDLSTWNNQSNSVIFRLYRDPEQQAQVLSQLRRFSRCDHAEGWAVRQGKLDALVKVFESAVLREFEQGLAANDVDVRMKRYAHVLVSLNGGRAAMDAYIDGNAVIQKSTILGNPLDCLDGVAQGHVDLNSSQSFFERLARLLVDQASTIDRVFPSGVDVLTPFLSRICDGILTDYLTTLYDEAHDHGRETYVKAVSGTFSQAVRLAASLKSSKSSSSDFAAQSSLMITQCFDRHIDLYLSEELGFFETRANEDVMRWERELSEQQETTESYFMSNINRQAAKRDFLTSFKKVVMMPVNVLPAFPFAASKPVPNPALTSLEASAASQSRPRTPTITDGSTPNRSTSPVYEAPTTELAAKAAIMNSRLEGIKTLFSIEVALGLTHLAQSCIERAALFVKMPGKHGLDAKEQCETVFVKLLEVLGTRHIRTGFDKAVEHLGNYNPRQVREYRAQTHSGDAAIEKPVGVEPLVTFLELVNVGDLIQQMIDVFYAQELVATKLTDRDDFLDPAVKEKKRFEQMLDERVAAGLNKGIDVLIDEVEYIFATTQQALDFNPGADAKPGSKAAAVQDLDISPTATAKQIVDMISGHTCMLVGSTDKNMLDVFMQEVGLRLFTALCKHFKRQRISVDGSIKLISDINHYSTFITSLRQKPLLPYFAALRELGQIYLIHIDPPGTYFGGGGGKRISMLSTKATKTSLQSKELAAVIADHERYHGIFPTEEVYEFAERRADWYVVKGDVERAMYGVGCSVM</sequence>
<reference evidence="4" key="1">
    <citation type="submission" date="2017-03" db="EMBL/GenBank/DDBJ databases">
        <title>Genomes of endolithic fungi from Antarctica.</title>
        <authorList>
            <person name="Coleine C."/>
            <person name="Masonjones S."/>
            <person name="Stajich J.E."/>
        </authorList>
    </citation>
    <scope>NUCLEOTIDE SEQUENCE [LARGE SCALE GENOMIC DNA]</scope>
    <source>
        <strain evidence="4">CCFEE 5527</strain>
    </source>
</reference>
<dbReference type="FunCoup" id="A0A1V8T8H1">
    <property type="interactions" value="68"/>
</dbReference>
<dbReference type="SUPFAM" id="SSF81383">
    <property type="entry name" value="F-box domain"/>
    <property type="match status" value="1"/>
</dbReference>
<dbReference type="InterPro" id="IPR036047">
    <property type="entry name" value="F-box-like_dom_sf"/>
</dbReference>
<dbReference type="InterPro" id="IPR001810">
    <property type="entry name" value="F-box_dom"/>
</dbReference>
<dbReference type="InterPro" id="IPR048627">
    <property type="entry name" value="Sec10_HB"/>
</dbReference>
<keyword evidence="4" id="KW-1185">Reference proteome</keyword>
<feature type="compositionally biased region" description="Basic and acidic residues" evidence="1">
    <location>
        <begin position="123"/>
        <end position="133"/>
    </location>
</feature>
<organism evidence="3 4">
    <name type="scientific">Cryoendolithus antarcticus</name>
    <dbReference type="NCBI Taxonomy" id="1507870"/>
    <lineage>
        <taxon>Eukaryota</taxon>
        <taxon>Fungi</taxon>
        <taxon>Dikarya</taxon>
        <taxon>Ascomycota</taxon>
        <taxon>Pezizomycotina</taxon>
        <taxon>Dothideomycetes</taxon>
        <taxon>Dothideomycetidae</taxon>
        <taxon>Cladosporiales</taxon>
        <taxon>Cladosporiaceae</taxon>
        <taxon>Cryoendolithus</taxon>
    </lineage>
</organism>
<evidence type="ECO:0000259" key="2">
    <source>
        <dbReference type="PROSITE" id="PS50181"/>
    </source>
</evidence>
<dbReference type="Pfam" id="PF07393">
    <property type="entry name" value="Sec10_HB"/>
    <property type="match status" value="1"/>
</dbReference>
<gene>
    <name evidence="3" type="ORF">B0A48_07392</name>
</gene>
<feature type="domain" description="F-box" evidence="2">
    <location>
        <begin position="48"/>
        <end position="94"/>
    </location>
</feature>
<proteinExistence type="predicted"/>
<protein>
    <recommendedName>
        <fullName evidence="2">F-box domain-containing protein</fullName>
    </recommendedName>
</protein>
<evidence type="ECO:0000256" key="1">
    <source>
        <dbReference type="SAM" id="MobiDB-lite"/>
    </source>
</evidence>
<feature type="compositionally biased region" description="Polar residues" evidence="1">
    <location>
        <begin position="557"/>
        <end position="583"/>
    </location>
</feature>
<feature type="compositionally biased region" description="Polar residues" evidence="1">
    <location>
        <begin position="1"/>
        <end position="19"/>
    </location>
</feature>
<dbReference type="PANTHER" id="PTHR12100">
    <property type="entry name" value="SEC10"/>
    <property type="match status" value="1"/>
</dbReference>
<feature type="compositionally biased region" description="Polar residues" evidence="1">
    <location>
        <begin position="166"/>
        <end position="175"/>
    </location>
</feature>
<name>A0A1V8T8H1_9PEZI</name>
<dbReference type="EMBL" id="NAJO01000014">
    <property type="protein sequence ID" value="OQO07695.1"/>
    <property type="molecule type" value="Genomic_DNA"/>
</dbReference>
<dbReference type="PROSITE" id="PS50181">
    <property type="entry name" value="FBOX"/>
    <property type="match status" value="1"/>
</dbReference>
<dbReference type="InParanoid" id="A0A1V8T8H1"/>
<dbReference type="STRING" id="1507870.A0A1V8T8H1"/>
<dbReference type="GO" id="GO:0006887">
    <property type="term" value="P:exocytosis"/>
    <property type="evidence" value="ECO:0007669"/>
    <property type="project" value="TreeGrafter"/>
</dbReference>
<accession>A0A1V8T8H1</accession>
<dbReference type="OrthoDB" id="5554140at2759"/>
<dbReference type="AlphaFoldDB" id="A0A1V8T8H1"/>
<dbReference type="Proteomes" id="UP000192596">
    <property type="component" value="Unassembled WGS sequence"/>
</dbReference>
<evidence type="ECO:0000313" key="3">
    <source>
        <dbReference type="EMBL" id="OQO07695.1"/>
    </source>
</evidence>
<evidence type="ECO:0000313" key="4">
    <source>
        <dbReference type="Proteomes" id="UP000192596"/>
    </source>
</evidence>
<comment type="caution">
    <text evidence="3">The sequence shown here is derived from an EMBL/GenBank/DDBJ whole genome shotgun (WGS) entry which is preliminary data.</text>
</comment>
<dbReference type="PANTHER" id="PTHR12100:SF1">
    <property type="entry name" value="RECYCLIN-1"/>
    <property type="match status" value="1"/>
</dbReference>
<dbReference type="InterPro" id="IPR009976">
    <property type="entry name" value="Sec10-like"/>
</dbReference>
<dbReference type="SMART" id="SM00256">
    <property type="entry name" value="FBOX"/>
    <property type="match status" value="1"/>
</dbReference>
<feature type="region of interest" description="Disordered" evidence="1">
    <location>
        <begin position="1"/>
        <end position="35"/>
    </location>
</feature>
<dbReference type="Gene3D" id="1.20.1280.50">
    <property type="match status" value="1"/>
</dbReference>
<feature type="region of interest" description="Disordered" evidence="1">
    <location>
        <begin position="123"/>
        <end position="202"/>
    </location>
</feature>